<dbReference type="Proteomes" id="UP000054166">
    <property type="component" value="Unassembled WGS sequence"/>
</dbReference>
<keyword evidence="3" id="KW-1185">Reference proteome</keyword>
<dbReference type="OrthoDB" id="391988at2759"/>
<dbReference type="InParanoid" id="A0A0C3BRT8"/>
<evidence type="ECO:0000256" key="1">
    <source>
        <dbReference type="SAM" id="Phobius"/>
    </source>
</evidence>
<accession>A0A0C3BRT8</accession>
<sequence>MEENLTDEEMDMFDDDIDKLCLRKANVEFETLCLEPLRKVAPQLEYVKTSVKDAYRSSLANLIERTQALVEHQMEGDVWIVSAMAQRASAQTKIDSSIQVGMKQYWQSLASSTELVGWTLEECLAILHHDIALSWNFNDPDNLLSSKDFRNRVMVLAQLVTPDTSELRSWFQNPDQIQSVMVVTSALVSVAAPAIAAIGLSAMFIKWITRVYQRTPEVLRCLMGYLVDLTLVMDQLFLNTLPLKPPRLLTEEQIDAALEDYKNSEAVNVHRAIREYVNKSTFGEILRANNAQQKVIELIKQHQAKDA</sequence>
<organism evidence="2 3">
    <name type="scientific">Piloderma croceum (strain F 1598)</name>
    <dbReference type="NCBI Taxonomy" id="765440"/>
    <lineage>
        <taxon>Eukaryota</taxon>
        <taxon>Fungi</taxon>
        <taxon>Dikarya</taxon>
        <taxon>Basidiomycota</taxon>
        <taxon>Agaricomycotina</taxon>
        <taxon>Agaricomycetes</taxon>
        <taxon>Agaricomycetidae</taxon>
        <taxon>Atheliales</taxon>
        <taxon>Atheliaceae</taxon>
        <taxon>Piloderma</taxon>
    </lineage>
</organism>
<dbReference type="HOGENOM" id="CLU_906461_0_0_1"/>
<proteinExistence type="predicted"/>
<evidence type="ECO:0000313" key="3">
    <source>
        <dbReference type="Proteomes" id="UP000054166"/>
    </source>
</evidence>
<keyword evidence="1" id="KW-0472">Membrane</keyword>
<dbReference type="AlphaFoldDB" id="A0A0C3BRT8"/>
<reference evidence="2 3" key="1">
    <citation type="submission" date="2014-04" db="EMBL/GenBank/DDBJ databases">
        <authorList>
            <consortium name="DOE Joint Genome Institute"/>
            <person name="Kuo A."/>
            <person name="Tarkka M."/>
            <person name="Buscot F."/>
            <person name="Kohler A."/>
            <person name="Nagy L.G."/>
            <person name="Floudas D."/>
            <person name="Copeland A."/>
            <person name="Barry K.W."/>
            <person name="Cichocki N."/>
            <person name="Veneault-Fourrey C."/>
            <person name="LaButti K."/>
            <person name="Lindquist E.A."/>
            <person name="Lipzen A."/>
            <person name="Lundell T."/>
            <person name="Morin E."/>
            <person name="Murat C."/>
            <person name="Sun H."/>
            <person name="Tunlid A."/>
            <person name="Henrissat B."/>
            <person name="Grigoriev I.V."/>
            <person name="Hibbett D.S."/>
            <person name="Martin F."/>
            <person name="Nordberg H.P."/>
            <person name="Cantor M.N."/>
            <person name="Hua S.X."/>
        </authorList>
    </citation>
    <scope>NUCLEOTIDE SEQUENCE [LARGE SCALE GENOMIC DNA]</scope>
    <source>
        <strain evidence="2 3">F 1598</strain>
    </source>
</reference>
<name>A0A0C3BRT8_PILCF</name>
<keyword evidence="1" id="KW-1133">Transmembrane helix</keyword>
<keyword evidence="1" id="KW-0812">Transmembrane</keyword>
<dbReference type="EMBL" id="KN833006">
    <property type="protein sequence ID" value="KIM80052.1"/>
    <property type="molecule type" value="Genomic_DNA"/>
</dbReference>
<evidence type="ECO:0000313" key="2">
    <source>
        <dbReference type="EMBL" id="KIM80052.1"/>
    </source>
</evidence>
<protein>
    <submittedName>
        <fullName evidence="2">Uncharacterized protein</fullName>
    </submittedName>
</protein>
<gene>
    <name evidence="2" type="ORF">PILCRDRAFT_822897</name>
</gene>
<reference evidence="3" key="2">
    <citation type="submission" date="2015-01" db="EMBL/GenBank/DDBJ databases">
        <title>Evolutionary Origins and Diversification of the Mycorrhizal Mutualists.</title>
        <authorList>
            <consortium name="DOE Joint Genome Institute"/>
            <consortium name="Mycorrhizal Genomics Consortium"/>
            <person name="Kohler A."/>
            <person name="Kuo A."/>
            <person name="Nagy L.G."/>
            <person name="Floudas D."/>
            <person name="Copeland A."/>
            <person name="Barry K.W."/>
            <person name="Cichocki N."/>
            <person name="Veneault-Fourrey C."/>
            <person name="LaButti K."/>
            <person name="Lindquist E.A."/>
            <person name="Lipzen A."/>
            <person name="Lundell T."/>
            <person name="Morin E."/>
            <person name="Murat C."/>
            <person name="Riley R."/>
            <person name="Ohm R."/>
            <person name="Sun H."/>
            <person name="Tunlid A."/>
            <person name="Henrissat B."/>
            <person name="Grigoriev I.V."/>
            <person name="Hibbett D.S."/>
            <person name="Martin F."/>
        </authorList>
    </citation>
    <scope>NUCLEOTIDE SEQUENCE [LARGE SCALE GENOMIC DNA]</scope>
    <source>
        <strain evidence="3">F 1598</strain>
    </source>
</reference>
<feature type="transmembrane region" description="Helical" evidence="1">
    <location>
        <begin position="180"/>
        <end position="205"/>
    </location>
</feature>